<evidence type="ECO:0000313" key="1">
    <source>
        <dbReference type="EMBL" id="MBB4677866.1"/>
    </source>
</evidence>
<dbReference type="EMBL" id="JACHMH010000001">
    <property type="protein sequence ID" value="MBB4677866.1"/>
    <property type="molecule type" value="Genomic_DNA"/>
</dbReference>
<reference evidence="1 2" key="1">
    <citation type="submission" date="2020-08" db="EMBL/GenBank/DDBJ databases">
        <title>Sequencing the genomes of 1000 actinobacteria strains.</title>
        <authorList>
            <person name="Klenk H.-P."/>
        </authorList>
    </citation>
    <scope>NUCLEOTIDE SEQUENCE [LARGE SCALE GENOMIC DNA]</scope>
    <source>
        <strain evidence="1 2">DSM 44230</strain>
    </source>
</reference>
<evidence type="ECO:0008006" key="3">
    <source>
        <dbReference type="Google" id="ProtNLM"/>
    </source>
</evidence>
<organism evidence="1 2">
    <name type="scientific">Crossiella cryophila</name>
    <dbReference type="NCBI Taxonomy" id="43355"/>
    <lineage>
        <taxon>Bacteria</taxon>
        <taxon>Bacillati</taxon>
        <taxon>Actinomycetota</taxon>
        <taxon>Actinomycetes</taxon>
        <taxon>Pseudonocardiales</taxon>
        <taxon>Pseudonocardiaceae</taxon>
        <taxon>Crossiella</taxon>
    </lineage>
</organism>
<protein>
    <recommendedName>
        <fullName evidence="3">DUF4406 domain-containing protein</fullName>
    </recommendedName>
</protein>
<comment type="caution">
    <text evidence="1">The sequence shown here is derived from an EMBL/GenBank/DDBJ whole genome shotgun (WGS) entry which is preliminary data.</text>
</comment>
<accession>A0A7W7CDE9</accession>
<sequence length="125" mass="13288">MSTPLLILIAGPYRSGTGDDPAKLAANLRNLEEAAWPIFRSGHLPMIGEWVALPVLRGAGGTGPADPVAEGIMYPTADRLLHHCDAVLRLPGESKGADQDVAIAQQRGLPVYHRVEDIPGYRATG</sequence>
<dbReference type="AlphaFoldDB" id="A0A7W7CDE9"/>
<name>A0A7W7CDE9_9PSEU</name>
<dbReference type="Gene3D" id="3.40.50.10400">
    <property type="entry name" value="Hypothetical protein PA1492"/>
    <property type="match status" value="1"/>
</dbReference>
<gene>
    <name evidence="1" type="ORF">HNR67_003984</name>
</gene>
<keyword evidence="2" id="KW-1185">Reference proteome</keyword>
<dbReference type="RefSeq" id="WP_185003762.1">
    <property type="nucleotide sequence ID" value="NZ_BAAAUI010000044.1"/>
</dbReference>
<evidence type="ECO:0000313" key="2">
    <source>
        <dbReference type="Proteomes" id="UP000533598"/>
    </source>
</evidence>
<dbReference type="Proteomes" id="UP000533598">
    <property type="component" value="Unassembled WGS sequence"/>
</dbReference>
<proteinExistence type="predicted"/>